<evidence type="ECO:0000313" key="3">
    <source>
        <dbReference type="Proteomes" id="UP001303473"/>
    </source>
</evidence>
<evidence type="ECO:0008006" key="4">
    <source>
        <dbReference type="Google" id="ProtNLM"/>
    </source>
</evidence>
<feature type="signal peptide" evidence="1">
    <location>
        <begin position="1"/>
        <end position="18"/>
    </location>
</feature>
<dbReference type="EMBL" id="MU853791">
    <property type="protein sequence ID" value="KAK3940792.1"/>
    <property type="molecule type" value="Genomic_DNA"/>
</dbReference>
<dbReference type="Proteomes" id="UP001303473">
    <property type="component" value="Unassembled WGS sequence"/>
</dbReference>
<comment type="caution">
    <text evidence="2">The sequence shown here is derived from an EMBL/GenBank/DDBJ whole genome shotgun (WGS) entry which is preliminary data.</text>
</comment>
<dbReference type="AlphaFoldDB" id="A0AAN6N7V4"/>
<name>A0AAN6N7V4_9PEZI</name>
<sequence>MYASLLLTALSATSVVFAAPTYPDLNAAAARPGGIDTMSEYFNLLARKVANSKQMAVAPVCDLSKAQLPASTLPPPSAGLTLKHVAIGRGTQNYTCDVNNATAIPVQTGAVATLFNASCVASTYPDLLNMLPKVALQFNLTTNEKLALAPANLAVSGHHFFPNPTTPFFDLDVTPSLQLGEAACAKNNSMAAPADAPTGQQGEKAVTWLKLLAKTGATGELQEVYRVETAGGSPPATCQGQAASFTVHDHPQHPDKYDLTVMRSNPNWNQLKQLHAAANHCTSNSPYHS</sequence>
<evidence type="ECO:0000256" key="1">
    <source>
        <dbReference type="SAM" id="SignalP"/>
    </source>
</evidence>
<organism evidence="2 3">
    <name type="scientific">Diplogelasinospora grovesii</name>
    <dbReference type="NCBI Taxonomy" id="303347"/>
    <lineage>
        <taxon>Eukaryota</taxon>
        <taxon>Fungi</taxon>
        <taxon>Dikarya</taxon>
        <taxon>Ascomycota</taxon>
        <taxon>Pezizomycotina</taxon>
        <taxon>Sordariomycetes</taxon>
        <taxon>Sordariomycetidae</taxon>
        <taxon>Sordariales</taxon>
        <taxon>Diplogelasinosporaceae</taxon>
        <taxon>Diplogelasinospora</taxon>
    </lineage>
</organism>
<dbReference type="PANTHER" id="PTHR35567">
    <property type="entry name" value="MALATE DEHYDROGENASE (AFU_ORTHOLOGUE AFUA_2G13800)"/>
    <property type="match status" value="1"/>
</dbReference>
<dbReference type="Pfam" id="PF11937">
    <property type="entry name" value="DUF3455"/>
    <property type="match status" value="1"/>
</dbReference>
<evidence type="ECO:0000313" key="2">
    <source>
        <dbReference type="EMBL" id="KAK3940792.1"/>
    </source>
</evidence>
<dbReference type="PANTHER" id="PTHR35567:SF1">
    <property type="entry name" value="CONSERVED FUNGAL PROTEIN (AFU_ORTHOLOGUE AFUA_1G14230)"/>
    <property type="match status" value="1"/>
</dbReference>
<keyword evidence="3" id="KW-1185">Reference proteome</keyword>
<proteinExistence type="predicted"/>
<accession>A0AAN6N7V4</accession>
<reference evidence="3" key="1">
    <citation type="journal article" date="2023" name="Mol. Phylogenet. Evol.">
        <title>Genome-scale phylogeny and comparative genomics of the fungal order Sordariales.</title>
        <authorList>
            <person name="Hensen N."/>
            <person name="Bonometti L."/>
            <person name="Westerberg I."/>
            <person name="Brannstrom I.O."/>
            <person name="Guillou S."/>
            <person name="Cros-Aarteil S."/>
            <person name="Calhoun S."/>
            <person name="Haridas S."/>
            <person name="Kuo A."/>
            <person name="Mondo S."/>
            <person name="Pangilinan J."/>
            <person name="Riley R."/>
            <person name="LaButti K."/>
            <person name="Andreopoulos B."/>
            <person name="Lipzen A."/>
            <person name="Chen C."/>
            <person name="Yan M."/>
            <person name="Daum C."/>
            <person name="Ng V."/>
            <person name="Clum A."/>
            <person name="Steindorff A."/>
            <person name="Ohm R.A."/>
            <person name="Martin F."/>
            <person name="Silar P."/>
            <person name="Natvig D.O."/>
            <person name="Lalanne C."/>
            <person name="Gautier V."/>
            <person name="Ament-Velasquez S.L."/>
            <person name="Kruys A."/>
            <person name="Hutchinson M.I."/>
            <person name="Powell A.J."/>
            <person name="Barry K."/>
            <person name="Miller A.N."/>
            <person name="Grigoriev I.V."/>
            <person name="Debuchy R."/>
            <person name="Gladieux P."/>
            <person name="Hiltunen Thoren M."/>
            <person name="Johannesson H."/>
        </authorList>
    </citation>
    <scope>NUCLEOTIDE SEQUENCE [LARGE SCALE GENOMIC DNA]</scope>
    <source>
        <strain evidence="3">CBS 340.73</strain>
    </source>
</reference>
<protein>
    <recommendedName>
        <fullName evidence="4">Malate dehydrogenase</fullName>
    </recommendedName>
</protein>
<dbReference type="InterPro" id="IPR021851">
    <property type="entry name" value="DUF3455"/>
</dbReference>
<gene>
    <name evidence="2" type="ORF">QBC46DRAFT_363800</name>
</gene>
<keyword evidence="1" id="KW-0732">Signal</keyword>
<feature type="chain" id="PRO_5042823967" description="Malate dehydrogenase" evidence="1">
    <location>
        <begin position="19"/>
        <end position="289"/>
    </location>
</feature>